<dbReference type="EMBL" id="JACEFO010002125">
    <property type="protein sequence ID" value="KAF8679278.1"/>
    <property type="molecule type" value="Genomic_DNA"/>
</dbReference>
<organism evidence="1 2">
    <name type="scientific">Digitaria exilis</name>
    <dbReference type="NCBI Taxonomy" id="1010633"/>
    <lineage>
        <taxon>Eukaryota</taxon>
        <taxon>Viridiplantae</taxon>
        <taxon>Streptophyta</taxon>
        <taxon>Embryophyta</taxon>
        <taxon>Tracheophyta</taxon>
        <taxon>Spermatophyta</taxon>
        <taxon>Magnoliopsida</taxon>
        <taxon>Liliopsida</taxon>
        <taxon>Poales</taxon>
        <taxon>Poaceae</taxon>
        <taxon>PACMAD clade</taxon>
        <taxon>Panicoideae</taxon>
        <taxon>Panicodae</taxon>
        <taxon>Paniceae</taxon>
        <taxon>Anthephorinae</taxon>
        <taxon>Digitaria</taxon>
    </lineage>
</organism>
<evidence type="ECO:0000313" key="1">
    <source>
        <dbReference type="EMBL" id="KAF8679278.1"/>
    </source>
</evidence>
<dbReference type="InterPro" id="IPR012871">
    <property type="entry name" value="DUF1668_ORYSA"/>
</dbReference>
<evidence type="ECO:0000313" key="2">
    <source>
        <dbReference type="Proteomes" id="UP000636709"/>
    </source>
</evidence>
<dbReference type="Pfam" id="PF07893">
    <property type="entry name" value="DUF1668"/>
    <property type="match status" value="1"/>
</dbReference>
<protein>
    <submittedName>
        <fullName evidence="1">Uncharacterized protein</fullName>
    </submittedName>
</protein>
<name>A0A835ED12_9POAL</name>
<dbReference type="PROSITE" id="PS51257">
    <property type="entry name" value="PROKAR_LIPOPROTEIN"/>
    <property type="match status" value="1"/>
</dbReference>
<dbReference type="Proteomes" id="UP000636709">
    <property type="component" value="Unassembled WGS sequence"/>
</dbReference>
<proteinExistence type="predicted"/>
<gene>
    <name evidence="1" type="ORF">HU200_046059</name>
</gene>
<reference evidence="1" key="1">
    <citation type="submission" date="2020-07" db="EMBL/GenBank/DDBJ databases">
        <title>Genome sequence and genetic diversity analysis of an under-domesticated orphan crop, white fonio (Digitaria exilis).</title>
        <authorList>
            <person name="Bennetzen J.L."/>
            <person name="Chen S."/>
            <person name="Ma X."/>
            <person name="Wang X."/>
            <person name="Yssel A.E.J."/>
            <person name="Chaluvadi S.R."/>
            <person name="Johnson M."/>
            <person name="Gangashetty P."/>
            <person name="Hamidou F."/>
            <person name="Sanogo M.D."/>
            <person name="Zwaenepoel A."/>
            <person name="Wallace J."/>
            <person name="Van De Peer Y."/>
            <person name="Van Deynze A."/>
        </authorList>
    </citation>
    <scope>NUCLEOTIDE SEQUENCE</scope>
    <source>
        <tissue evidence="1">Leaves</tissue>
    </source>
</reference>
<keyword evidence="2" id="KW-1185">Reference proteome</keyword>
<comment type="caution">
    <text evidence="1">The sequence shown here is derived from an EMBL/GenBank/DDBJ whole genome shotgun (WGS) entry which is preliminary data.</text>
</comment>
<accession>A0A835ED12</accession>
<sequence>MQSIRLPSPSFTFQACMSHGPGNRWSVSCFPLAERMVLCTDQCGRSFLYDGDKQAVIMPNLHKPDKSTPISLFGAHLPHEIHLLLCYPRPPLSPFPPRSPDQLQLESTWCGSIIHSHDFYSFFRPRSSFSSSDDKASCATRCLWSDGPRRRQTFSSQTSPDCAASSSRDGAASAARLLLLLHCHRVRPPLRPPPPPICFLHRPLLPPPPPAPASSGRSRLRTSSAQHWNEGGLRTLVKRRRRFFHRSDAFA</sequence>
<dbReference type="AlphaFoldDB" id="A0A835ED12"/>